<evidence type="ECO:0000313" key="3">
    <source>
        <dbReference type="EMBL" id="KAB4086917.1"/>
    </source>
</evidence>
<sequence length="134" mass="15007">MKKIFLMWMLVFAAVVSFSSCSDDDESKFDYPMNTLYGTWEVTEIMAGGTWYDVTKYPYDKFAMSISFKSDGTYYGSGYLGNGSGTYTAEGKTIVTYVSGEEYVRYTVKSLTSNTAELSMQMGEGSIDVKARKK</sequence>
<proteinExistence type="predicted"/>
<evidence type="ECO:0000313" key="4">
    <source>
        <dbReference type="Proteomes" id="UP000432488"/>
    </source>
</evidence>
<protein>
    <submittedName>
        <fullName evidence="3">Lipocalin family protein</fullName>
    </submittedName>
</protein>
<feature type="chain" id="PRO_5044127755" evidence="1">
    <location>
        <begin position="23"/>
        <end position="134"/>
    </location>
</feature>
<reference evidence="3 4" key="1">
    <citation type="journal article" date="2019" name="Nat. Med.">
        <title>A library of human gut bacterial isolates paired with longitudinal multiomics data enables mechanistic microbiome research.</title>
        <authorList>
            <person name="Poyet M."/>
            <person name="Groussin M."/>
            <person name="Gibbons S.M."/>
            <person name="Avila-Pacheco J."/>
            <person name="Jiang X."/>
            <person name="Kearney S.M."/>
            <person name="Perrotta A.R."/>
            <person name="Berdy B."/>
            <person name="Zhao S."/>
            <person name="Lieberman T.D."/>
            <person name="Swanson P.K."/>
            <person name="Smith M."/>
            <person name="Roesemann S."/>
            <person name="Alexander J.E."/>
            <person name="Rich S.A."/>
            <person name="Livny J."/>
            <person name="Vlamakis H."/>
            <person name="Clish C."/>
            <person name="Bullock K."/>
            <person name="Deik A."/>
            <person name="Scott J."/>
            <person name="Pierce K.A."/>
            <person name="Xavier R.J."/>
            <person name="Alm E.J."/>
        </authorList>
    </citation>
    <scope>NUCLEOTIDE SEQUENCE [LARGE SCALE GENOMIC DNA]</scope>
    <source>
        <strain evidence="3 4">BIOML-A42</strain>
    </source>
</reference>
<dbReference type="EMBL" id="WCUV01000021">
    <property type="protein sequence ID" value="KAB4086917.1"/>
    <property type="molecule type" value="Genomic_DNA"/>
</dbReference>
<dbReference type="Proteomes" id="UP000432488">
    <property type="component" value="Unassembled WGS sequence"/>
</dbReference>
<feature type="signal peptide" evidence="1">
    <location>
        <begin position="1"/>
        <end position="22"/>
    </location>
</feature>
<gene>
    <name evidence="3" type="ORF">GAQ56_20700</name>
</gene>
<accession>A0A7J5GCN8</accession>
<dbReference type="InterPro" id="IPR024311">
    <property type="entry name" value="Lipocalin-like"/>
</dbReference>
<dbReference type="AlphaFoldDB" id="A0A7J5GCN8"/>
<comment type="caution">
    <text evidence="3">The sequence shown here is derived from an EMBL/GenBank/DDBJ whole genome shotgun (WGS) entry which is preliminary data.</text>
</comment>
<name>A0A7J5GCN8_BACUN</name>
<dbReference type="RefSeq" id="WP_151852707.1">
    <property type="nucleotide sequence ID" value="NZ_WCUS01000026.1"/>
</dbReference>
<dbReference type="Pfam" id="PF13648">
    <property type="entry name" value="Lipocalin_4"/>
    <property type="match status" value="1"/>
</dbReference>
<organism evidence="3 4">
    <name type="scientific">Bacteroides uniformis</name>
    <dbReference type="NCBI Taxonomy" id="820"/>
    <lineage>
        <taxon>Bacteria</taxon>
        <taxon>Pseudomonadati</taxon>
        <taxon>Bacteroidota</taxon>
        <taxon>Bacteroidia</taxon>
        <taxon>Bacteroidales</taxon>
        <taxon>Bacteroidaceae</taxon>
        <taxon>Bacteroides</taxon>
    </lineage>
</organism>
<dbReference type="PROSITE" id="PS51257">
    <property type="entry name" value="PROKAR_LIPOPROTEIN"/>
    <property type="match status" value="1"/>
</dbReference>
<keyword evidence="1" id="KW-0732">Signal</keyword>
<feature type="domain" description="Lipocalin-like" evidence="2">
    <location>
        <begin position="36"/>
        <end position="115"/>
    </location>
</feature>
<evidence type="ECO:0000259" key="2">
    <source>
        <dbReference type="Pfam" id="PF13648"/>
    </source>
</evidence>
<evidence type="ECO:0000256" key="1">
    <source>
        <dbReference type="SAM" id="SignalP"/>
    </source>
</evidence>